<dbReference type="AlphaFoldDB" id="A0A1B7IQ27"/>
<gene>
    <name evidence="3" type="ORF">M975_1732</name>
</gene>
<proteinExistence type="predicted"/>
<reference evidence="3 4" key="1">
    <citation type="submission" date="2016-04" db="EMBL/GenBank/DDBJ databases">
        <title>ATOL: Assembling a taxonomically balanced genome-scale reconstruction of the evolutionary history of the Enterobacteriaceae.</title>
        <authorList>
            <person name="Plunkett G.III."/>
            <person name="Neeno-Eckwall E.C."/>
            <person name="Glasner J.D."/>
            <person name="Perna N.T."/>
        </authorList>
    </citation>
    <scope>NUCLEOTIDE SEQUENCE [LARGE SCALE GENOMIC DNA]</scope>
    <source>
        <strain evidence="3 4">ATCC 51605</strain>
    </source>
</reference>
<name>A0A1B7IQ27_9ENTR</name>
<sequence length="173" mass="18159">MKRNLIAMAIAATSILSAASVFAEDGTVNFTGEIIPNPCVVDIGANDTMTVDLGKVGITSFKGVGSRATATKFILRLKDCPIQMVTARFKFDGAAYNGDDSVLKLSEGSQVATGVAIELSDIAAKLPLYTASTSYTLVPGVNELPFYARYIQMASDVTAGPANSVATFTVNYN</sequence>
<dbReference type="RefSeq" id="WP_064558822.1">
    <property type="nucleotide sequence ID" value="NZ_LXER01000017.1"/>
</dbReference>
<feature type="domain" description="Fimbrial-type adhesion" evidence="2">
    <location>
        <begin position="29"/>
        <end position="172"/>
    </location>
</feature>
<dbReference type="GO" id="GO:0009289">
    <property type="term" value="C:pilus"/>
    <property type="evidence" value="ECO:0007669"/>
    <property type="project" value="InterPro"/>
</dbReference>
<accession>A0A1B7IQ27</accession>
<dbReference type="OrthoDB" id="6466381at2"/>
<dbReference type="Gene3D" id="2.60.40.1090">
    <property type="entry name" value="Fimbrial-type adhesion domain"/>
    <property type="match status" value="1"/>
</dbReference>
<dbReference type="PATRIC" id="fig|1354251.4.peg.1790"/>
<keyword evidence="4" id="KW-1185">Reference proteome</keyword>
<comment type="caution">
    <text evidence="3">The sequence shown here is derived from an EMBL/GenBank/DDBJ whole genome shotgun (WGS) entry which is preliminary data.</text>
</comment>
<dbReference type="SUPFAM" id="SSF49401">
    <property type="entry name" value="Bacterial adhesins"/>
    <property type="match status" value="1"/>
</dbReference>
<dbReference type="InterPro" id="IPR050263">
    <property type="entry name" value="Bact_Fimbrial_Adh_Pro"/>
</dbReference>
<organism evidence="3 4">
    <name type="scientific">Buttiauxella brennerae ATCC 51605</name>
    <dbReference type="NCBI Taxonomy" id="1354251"/>
    <lineage>
        <taxon>Bacteria</taxon>
        <taxon>Pseudomonadati</taxon>
        <taxon>Pseudomonadota</taxon>
        <taxon>Gammaproteobacteria</taxon>
        <taxon>Enterobacterales</taxon>
        <taxon>Enterobacteriaceae</taxon>
        <taxon>Buttiauxella</taxon>
    </lineage>
</organism>
<evidence type="ECO:0000256" key="1">
    <source>
        <dbReference type="SAM" id="SignalP"/>
    </source>
</evidence>
<dbReference type="PANTHER" id="PTHR33420">
    <property type="entry name" value="FIMBRIAL SUBUNIT ELFA-RELATED"/>
    <property type="match status" value="1"/>
</dbReference>
<dbReference type="InterPro" id="IPR008966">
    <property type="entry name" value="Adhesion_dom_sf"/>
</dbReference>
<evidence type="ECO:0000313" key="4">
    <source>
        <dbReference type="Proteomes" id="UP000078410"/>
    </source>
</evidence>
<dbReference type="InterPro" id="IPR000259">
    <property type="entry name" value="Adhesion_dom_fimbrial"/>
</dbReference>
<evidence type="ECO:0000259" key="2">
    <source>
        <dbReference type="Pfam" id="PF00419"/>
    </source>
</evidence>
<protein>
    <submittedName>
        <fullName evidence="3">SfmA family fimbriae-like adhesin</fullName>
    </submittedName>
</protein>
<dbReference type="GO" id="GO:0043709">
    <property type="term" value="P:cell adhesion involved in single-species biofilm formation"/>
    <property type="evidence" value="ECO:0007669"/>
    <property type="project" value="TreeGrafter"/>
</dbReference>
<keyword evidence="1" id="KW-0732">Signal</keyword>
<evidence type="ECO:0000313" key="3">
    <source>
        <dbReference type="EMBL" id="OAT31842.1"/>
    </source>
</evidence>
<dbReference type="Proteomes" id="UP000078410">
    <property type="component" value="Unassembled WGS sequence"/>
</dbReference>
<feature type="chain" id="PRO_5008594259" evidence="1">
    <location>
        <begin position="24"/>
        <end position="173"/>
    </location>
</feature>
<dbReference type="EMBL" id="LXER01000017">
    <property type="protein sequence ID" value="OAT31842.1"/>
    <property type="molecule type" value="Genomic_DNA"/>
</dbReference>
<dbReference type="PANTHER" id="PTHR33420:SF26">
    <property type="entry name" value="FIMBRIAL SUBUNIT"/>
    <property type="match status" value="1"/>
</dbReference>
<dbReference type="Pfam" id="PF00419">
    <property type="entry name" value="Fimbrial"/>
    <property type="match status" value="1"/>
</dbReference>
<feature type="signal peptide" evidence="1">
    <location>
        <begin position="1"/>
        <end position="23"/>
    </location>
</feature>
<dbReference type="InterPro" id="IPR036937">
    <property type="entry name" value="Adhesion_dom_fimbrial_sf"/>
</dbReference>